<evidence type="ECO:0000256" key="4">
    <source>
        <dbReference type="PROSITE-ProRule" id="PRU00473"/>
    </source>
</evidence>
<evidence type="ECO:0000256" key="1">
    <source>
        <dbReference type="ARBA" id="ARBA00004442"/>
    </source>
</evidence>
<keyword evidence="3" id="KW-0998">Cell outer membrane</keyword>
<dbReference type="GO" id="GO:0009279">
    <property type="term" value="C:cell outer membrane"/>
    <property type="evidence" value="ECO:0007669"/>
    <property type="project" value="UniProtKB-SubCell"/>
</dbReference>
<dbReference type="InterPro" id="IPR006665">
    <property type="entry name" value="OmpA-like"/>
</dbReference>
<dbReference type="InterPro" id="IPR032608">
    <property type="entry name" value="DUF4892"/>
</dbReference>
<dbReference type="CDD" id="cd07185">
    <property type="entry name" value="OmpA_C-like"/>
    <property type="match status" value="1"/>
</dbReference>
<evidence type="ECO:0000259" key="6">
    <source>
        <dbReference type="PROSITE" id="PS51123"/>
    </source>
</evidence>
<reference evidence="7 8" key="1">
    <citation type="submission" date="2012-11" db="EMBL/GenBank/DDBJ databases">
        <title>Genome assembly of Thiorhodococcus sp. AK35.</title>
        <authorList>
            <person name="Nupur N."/>
            <person name="Khatri I."/>
            <person name="Subramanian S."/>
            <person name="Pinnaka A."/>
        </authorList>
    </citation>
    <scope>NUCLEOTIDE SEQUENCE [LARGE SCALE GENOMIC DNA]</scope>
    <source>
        <strain evidence="7 8">AK35</strain>
    </source>
</reference>
<proteinExistence type="predicted"/>
<evidence type="ECO:0000313" key="7">
    <source>
        <dbReference type="EMBL" id="EXJ15116.1"/>
    </source>
</evidence>
<dbReference type="InterPro" id="IPR006664">
    <property type="entry name" value="OMP_bac"/>
</dbReference>
<keyword evidence="2 4" id="KW-0472">Membrane</keyword>
<dbReference type="InterPro" id="IPR036737">
    <property type="entry name" value="OmpA-like_sf"/>
</dbReference>
<feature type="domain" description="OmpA-like" evidence="6">
    <location>
        <begin position="227"/>
        <end position="342"/>
    </location>
</feature>
<dbReference type="EMBL" id="AONC01000029">
    <property type="protein sequence ID" value="EXJ15116.1"/>
    <property type="molecule type" value="Genomic_DNA"/>
</dbReference>
<keyword evidence="8" id="KW-1185">Reference proteome</keyword>
<dbReference type="SUPFAM" id="SSF103088">
    <property type="entry name" value="OmpA-like"/>
    <property type="match status" value="1"/>
</dbReference>
<comment type="caution">
    <text evidence="7">The sequence shown here is derived from an EMBL/GenBank/DDBJ whole genome shotgun (WGS) entry which is preliminary data.</text>
</comment>
<dbReference type="OrthoDB" id="9792021at2"/>
<keyword evidence="5" id="KW-0732">Signal</keyword>
<evidence type="ECO:0000256" key="5">
    <source>
        <dbReference type="SAM" id="SignalP"/>
    </source>
</evidence>
<sequence>MRPHASPTLVRLCLLLLVAAQAVAARGLDTDLPGARDPEGLARFAGSVIIGYRADGSETTHLPAGPWVAGRSKGSWKKSVEVSGRRTRILYLIPRTVRSQDVMRHYRDVLERAGYEMLYRCEGDSECGESVGGFYSDAGQDERLTDTYLLERAFSDGSVKDPWILVARRGSDSADQHLFLFGAYQDNYADSGAGERVAVFLERIEEGAGGSAPPGALIESRELSRLIEEEGHAALHAIGFEPGRATLMPESGPQIEAMARMLGETPDLSVYIVGHTDGQGDLEGNLDLSRRRATEVVQRLILNYGVLGERLTPRGVGNLAPVATNATPQGRALNARIEMVPR</sequence>
<evidence type="ECO:0000256" key="2">
    <source>
        <dbReference type="ARBA" id="ARBA00023136"/>
    </source>
</evidence>
<dbReference type="PROSITE" id="PS51123">
    <property type="entry name" value="OMPA_2"/>
    <property type="match status" value="1"/>
</dbReference>
<dbReference type="Proteomes" id="UP000019460">
    <property type="component" value="Unassembled WGS sequence"/>
</dbReference>
<feature type="signal peptide" evidence="5">
    <location>
        <begin position="1"/>
        <end position="24"/>
    </location>
</feature>
<name>W9VDP6_9GAMM</name>
<dbReference type="Pfam" id="PF16234">
    <property type="entry name" value="DUF4892"/>
    <property type="match status" value="1"/>
</dbReference>
<feature type="chain" id="PRO_5004933978" description="OmpA-like domain-containing protein" evidence="5">
    <location>
        <begin position="25"/>
        <end position="342"/>
    </location>
</feature>
<dbReference type="PRINTS" id="PR01021">
    <property type="entry name" value="OMPADOMAIN"/>
</dbReference>
<dbReference type="InterPro" id="IPR050330">
    <property type="entry name" value="Bact_OuterMem_StrucFunc"/>
</dbReference>
<dbReference type="Pfam" id="PF00691">
    <property type="entry name" value="OmpA"/>
    <property type="match status" value="1"/>
</dbReference>
<dbReference type="AlphaFoldDB" id="W9VDP6"/>
<comment type="subcellular location">
    <subcellularLocation>
        <location evidence="1">Cell outer membrane</location>
    </subcellularLocation>
</comment>
<dbReference type="eggNOG" id="COG2885">
    <property type="taxonomic scope" value="Bacteria"/>
</dbReference>
<evidence type="ECO:0000313" key="8">
    <source>
        <dbReference type="Proteomes" id="UP000019460"/>
    </source>
</evidence>
<accession>W9VDP6</accession>
<organism evidence="7 8">
    <name type="scientific">Imhoffiella purpurea</name>
    <dbReference type="NCBI Taxonomy" id="1249627"/>
    <lineage>
        <taxon>Bacteria</taxon>
        <taxon>Pseudomonadati</taxon>
        <taxon>Pseudomonadota</taxon>
        <taxon>Gammaproteobacteria</taxon>
        <taxon>Chromatiales</taxon>
        <taxon>Chromatiaceae</taxon>
        <taxon>Imhoffiella</taxon>
    </lineage>
</organism>
<dbReference type="PANTHER" id="PTHR30329">
    <property type="entry name" value="STATOR ELEMENT OF FLAGELLAR MOTOR COMPLEX"/>
    <property type="match status" value="1"/>
</dbReference>
<protein>
    <recommendedName>
        <fullName evidence="6">OmpA-like domain-containing protein</fullName>
    </recommendedName>
</protein>
<dbReference type="STRING" id="1249627.D779_1670"/>
<dbReference type="Gene3D" id="3.30.1330.60">
    <property type="entry name" value="OmpA-like domain"/>
    <property type="match status" value="1"/>
</dbReference>
<dbReference type="PANTHER" id="PTHR30329:SF21">
    <property type="entry name" value="LIPOPROTEIN YIAD-RELATED"/>
    <property type="match status" value="1"/>
</dbReference>
<dbReference type="RefSeq" id="WP_043753385.1">
    <property type="nucleotide sequence ID" value="NZ_AONC01000029.1"/>
</dbReference>
<gene>
    <name evidence="7" type="ORF">D779_1670</name>
</gene>
<evidence type="ECO:0000256" key="3">
    <source>
        <dbReference type="ARBA" id="ARBA00023237"/>
    </source>
</evidence>